<feature type="binding site" evidence="6">
    <location>
        <position position="291"/>
    </location>
    <ligand>
        <name>Zn(2+)</name>
        <dbReference type="ChEBI" id="CHEBI:29105"/>
    </ligand>
</feature>
<dbReference type="Proteomes" id="UP000027586">
    <property type="component" value="Unassembled WGS sequence"/>
</dbReference>
<dbReference type="InterPro" id="IPR004254">
    <property type="entry name" value="AdipoR/HlyIII-related"/>
</dbReference>
<dbReference type="VEuPathDB" id="FungiDB:LCOR_00826.1"/>
<keyword evidence="3 7" id="KW-0812">Transmembrane</keyword>
<keyword evidence="4 7" id="KW-1133">Transmembrane helix</keyword>
<comment type="similarity">
    <text evidence="2">Belongs to the ADIPOR family.</text>
</comment>
<keyword evidence="6" id="KW-0479">Metal-binding</keyword>
<feature type="binding site" evidence="6">
    <location>
        <position position="145"/>
    </location>
    <ligand>
        <name>Zn(2+)</name>
        <dbReference type="ChEBI" id="CHEBI:29105"/>
    </ligand>
</feature>
<feature type="transmembrane region" description="Helical" evidence="7">
    <location>
        <begin position="92"/>
        <end position="112"/>
    </location>
</feature>
<feature type="binding site" evidence="6">
    <location>
        <position position="295"/>
    </location>
    <ligand>
        <name>Zn(2+)</name>
        <dbReference type="ChEBI" id="CHEBI:29105"/>
    </ligand>
</feature>
<proteinExistence type="inferred from homology"/>
<evidence type="ECO:0000256" key="7">
    <source>
        <dbReference type="SAM" id="Phobius"/>
    </source>
</evidence>
<dbReference type="AlphaFoldDB" id="A0A068RGH7"/>
<feature type="transmembrane region" description="Helical" evidence="7">
    <location>
        <begin position="124"/>
        <end position="142"/>
    </location>
</feature>
<comment type="subcellular location">
    <subcellularLocation>
        <location evidence="1">Membrane</location>
        <topology evidence="1">Multi-pass membrane protein</topology>
    </subcellularLocation>
</comment>
<keyword evidence="9" id="KW-1185">Reference proteome</keyword>
<evidence type="ECO:0000256" key="4">
    <source>
        <dbReference type="ARBA" id="ARBA00022989"/>
    </source>
</evidence>
<reference evidence="8" key="1">
    <citation type="submission" date="2013-08" db="EMBL/GenBank/DDBJ databases">
        <title>Gene expansion shapes genome architecture in the human pathogen Lichtheimia corymbifera: an evolutionary genomics analysis in the ancient terrestrial Mucorales (Mucoromycotina).</title>
        <authorList>
            <person name="Schwartze V.U."/>
            <person name="Winter S."/>
            <person name="Shelest E."/>
            <person name="Marcet-Houben M."/>
            <person name="Horn F."/>
            <person name="Wehner S."/>
            <person name="Hoffmann K."/>
            <person name="Riege K."/>
            <person name="Sammeth M."/>
            <person name="Nowrousian M."/>
            <person name="Valiante V."/>
            <person name="Linde J."/>
            <person name="Jacobsen I.D."/>
            <person name="Marz M."/>
            <person name="Brakhage A.A."/>
            <person name="Gabaldon T."/>
            <person name="Bocker S."/>
            <person name="Voigt K."/>
        </authorList>
    </citation>
    <scope>NUCLEOTIDE SEQUENCE [LARGE SCALE GENOMIC DNA]</scope>
    <source>
        <strain evidence="8">FSU 9682</strain>
    </source>
</reference>
<evidence type="ECO:0000256" key="6">
    <source>
        <dbReference type="PIRSR" id="PIRSR604254-1"/>
    </source>
</evidence>
<dbReference type="PANTHER" id="PTHR20855:SF52">
    <property type="entry name" value="ADIPONECTIN RECEPTOR PROTEIN"/>
    <property type="match status" value="1"/>
</dbReference>
<dbReference type="GO" id="GO:0046872">
    <property type="term" value="F:metal ion binding"/>
    <property type="evidence" value="ECO:0007669"/>
    <property type="project" value="UniProtKB-KW"/>
</dbReference>
<feature type="transmembrane region" description="Helical" evidence="7">
    <location>
        <begin position="163"/>
        <end position="182"/>
    </location>
</feature>
<evidence type="ECO:0000313" key="8">
    <source>
        <dbReference type="EMBL" id="CDH49064.1"/>
    </source>
</evidence>
<evidence type="ECO:0000256" key="1">
    <source>
        <dbReference type="ARBA" id="ARBA00004141"/>
    </source>
</evidence>
<dbReference type="OrthoDB" id="529367at2759"/>
<dbReference type="GO" id="GO:0016020">
    <property type="term" value="C:membrane"/>
    <property type="evidence" value="ECO:0007669"/>
    <property type="project" value="UniProtKB-SubCell"/>
</dbReference>
<name>A0A068RGH7_9FUNG</name>
<dbReference type="STRING" id="1263082.A0A068RGH7"/>
<keyword evidence="5 7" id="KW-0472">Membrane</keyword>
<feature type="transmembrane region" description="Helical" evidence="7">
    <location>
        <begin position="293"/>
        <end position="314"/>
    </location>
</feature>
<evidence type="ECO:0000313" key="9">
    <source>
        <dbReference type="Proteomes" id="UP000027586"/>
    </source>
</evidence>
<evidence type="ECO:0000256" key="3">
    <source>
        <dbReference type="ARBA" id="ARBA00022692"/>
    </source>
</evidence>
<dbReference type="GO" id="GO:0038023">
    <property type="term" value="F:signaling receptor activity"/>
    <property type="evidence" value="ECO:0007669"/>
    <property type="project" value="TreeGrafter"/>
</dbReference>
<evidence type="ECO:0000256" key="5">
    <source>
        <dbReference type="ARBA" id="ARBA00023136"/>
    </source>
</evidence>
<comment type="caution">
    <text evidence="8">The sequence shown here is derived from an EMBL/GenBank/DDBJ whole genome shotgun (WGS) entry which is preliminary data.</text>
</comment>
<dbReference type="PANTHER" id="PTHR20855">
    <property type="entry name" value="ADIPOR/PROGESTIN RECEPTOR-RELATED"/>
    <property type="match status" value="1"/>
</dbReference>
<feature type="transmembrane region" description="Helical" evidence="7">
    <location>
        <begin position="251"/>
        <end position="272"/>
    </location>
</feature>
<feature type="transmembrane region" description="Helical" evidence="7">
    <location>
        <begin position="224"/>
        <end position="245"/>
    </location>
</feature>
<keyword evidence="6" id="KW-0862">Zinc</keyword>
<evidence type="ECO:0000256" key="2">
    <source>
        <dbReference type="ARBA" id="ARBA00007018"/>
    </source>
</evidence>
<organism evidence="8 9">
    <name type="scientific">Lichtheimia corymbifera JMRC:FSU:9682</name>
    <dbReference type="NCBI Taxonomy" id="1263082"/>
    <lineage>
        <taxon>Eukaryota</taxon>
        <taxon>Fungi</taxon>
        <taxon>Fungi incertae sedis</taxon>
        <taxon>Mucoromycota</taxon>
        <taxon>Mucoromycotina</taxon>
        <taxon>Mucoromycetes</taxon>
        <taxon>Mucorales</taxon>
        <taxon>Lichtheimiaceae</taxon>
        <taxon>Lichtheimia</taxon>
    </lineage>
</organism>
<dbReference type="GO" id="GO:0006882">
    <property type="term" value="P:intracellular zinc ion homeostasis"/>
    <property type="evidence" value="ECO:0007669"/>
    <property type="project" value="TreeGrafter"/>
</dbReference>
<protein>
    <submittedName>
        <fullName evidence="8">Hemolysin-iii channel protein</fullName>
    </submittedName>
</protein>
<dbReference type="EMBL" id="CBTN010000002">
    <property type="protein sequence ID" value="CDH49064.1"/>
    <property type="molecule type" value="Genomic_DNA"/>
</dbReference>
<sequence length="329" mass="37523">MGVVHRKPSTMTTADEIELRESMDDDRANLLGDKKQAHTSSSSSDKRLLSWRELPEWMKDNVYITGGYRKPTGSYIRSMYSLFYIHNESVNIWSHLLGFLLFVGLALHFLWTQPFAESLTTYDYIYFFSFIAGAMTCLGFSSSFHCFQNHSEPVAAKWNRCDYAGIVTLTVGSFYPLLYYGFHCHPTLQVIYLIMITILGVMTTAVALLKHFRTPAYRWMRTTLFLALGLFGIVPTVHGILLYGLSTSLDTISLGYLVLMAISYVGGALIYACRIPEKWYPGKFNIWGASHQIFHICVLIAVVAHYIGVMRAMAFWHTKQENPLCLNYM</sequence>
<feature type="transmembrane region" description="Helical" evidence="7">
    <location>
        <begin position="188"/>
        <end position="212"/>
    </location>
</feature>
<gene>
    <name evidence="8" type="ORF">LCOR_00826.1</name>
</gene>
<accession>A0A068RGH7</accession>
<dbReference type="Pfam" id="PF03006">
    <property type="entry name" value="HlyIII"/>
    <property type="match status" value="1"/>
</dbReference>